<keyword evidence="3" id="KW-1185">Reference proteome</keyword>
<protein>
    <submittedName>
        <fullName evidence="2">Phage tail tape measure protein</fullName>
    </submittedName>
</protein>
<organism evidence="2 3">
    <name type="scientific">Aduncisulcus paluster</name>
    <dbReference type="NCBI Taxonomy" id="2918883"/>
    <lineage>
        <taxon>Eukaryota</taxon>
        <taxon>Metamonada</taxon>
        <taxon>Carpediemonas-like organisms</taxon>
        <taxon>Aduncisulcus</taxon>
    </lineage>
</organism>
<feature type="region of interest" description="Disordered" evidence="1">
    <location>
        <begin position="671"/>
        <end position="728"/>
    </location>
</feature>
<proteinExistence type="predicted"/>
<dbReference type="Proteomes" id="UP001057375">
    <property type="component" value="Unassembled WGS sequence"/>
</dbReference>
<feature type="compositionally biased region" description="Pro residues" evidence="1">
    <location>
        <begin position="125"/>
        <end position="134"/>
    </location>
</feature>
<accession>A0ABQ5KDH1</accession>
<feature type="region of interest" description="Disordered" evidence="1">
    <location>
        <begin position="465"/>
        <end position="489"/>
    </location>
</feature>
<reference evidence="2" key="1">
    <citation type="submission" date="2022-03" db="EMBL/GenBank/DDBJ databases">
        <title>Draft genome sequence of Aduncisulcus paluster, a free-living microaerophilic Fornicata.</title>
        <authorList>
            <person name="Yuyama I."/>
            <person name="Kume K."/>
            <person name="Tamura T."/>
            <person name="Inagaki Y."/>
            <person name="Hashimoto T."/>
        </authorList>
    </citation>
    <scope>NUCLEOTIDE SEQUENCE</scope>
    <source>
        <strain evidence="2">NY0171</strain>
    </source>
</reference>
<gene>
    <name evidence="2" type="ORF">ADUPG1_001583</name>
</gene>
<evidence type="ECO:0000313" key="2">
    <source>
        <dbReference type="EMBL" id="GKT30596.1"/>
    </source>
</evidence>
<dbReference type="EMBL" id="BQXS01001414">
    <property type="protein sequence ID" value="GKT30596.1"/>
    <property type="molecule type" value="Genomic_DNA"/>
</dbReference>
<comment type="caution">
    <text evidence="2">The sequence shown here is derived from an EMBL/GenBank/DDBJ whole genome shotgun (WGS) entry which is preliminary data.</text>
</comment>
<feature type="region of interest" description="Disordered" evidence="1">
    <location>
        <begin position="550"/>
        <end position="581"/>
    </location>
</feature>
<feature type="region of interest" description="Disordered" evidence="1">
    <location>
        <begin position="115"/>
        <end position="144"/>
    </location>
</feature>
<name>A0ABQ5KDH1_9EUKA</name>
<evidence type="ECO:0000313" key="3">
    <source>
        <dbReference type="Proteomes" id="UP001057375"/>
    </source>
</evidence>
<feature type="compositionally biased region" description="Basic and acidic residues" evidence="1">
    <location>
        <begin position="706"/>
        <end position="716"/>
    </location>
</feature>
<sequence length="728" mass="72964">MGKSFAAGGDEANRAFAAILVAMAAIEDPQERTNIGLALFKTRWEEANDAIKAMDLKKAGQQFDDIKGNELDAPTTPVQFDPNHPGALVAPPGGNVNAVGDGLGLGLGNLVNPTPGAPVPANSPLAPPPPPAPGINPSGPGMAFDDAKKQIEAADKGDKTKPTIDPKLWSVEANPVAMPPGLATVPTGIPGALAASPKGGPGLGRYEVDPMRVYDAESSAIRAKNSLEQDRIALIRLEQQGNADQDALLRARNQVADAERSYVSSQMKLAEAQQGTWKKLEGSTKGLVDGMDQIGAALDKDFGFSKGLPGLAENLTKFLANLGAAPMLGQLNAISAANPSKGGYGAMGVLAARGAFGPQYTGLPDAAGSAGAGYPGYPARGGYAPYPGDAALLANIPAGRYEKPEDPAVWDLTRGLGDCSSAVEDLVNIMDGRPTAGREMSTGNAAQWLTQHGFQPGVGQPGDFQVGDSAAAQRGMDGGQGANDPALTSRYYRPATGGYSPVAPTLGVAPTPITPSAPGYAPLTDSALSDPGLTNPALTVGIPAAGGGWGGATGPAQAWSPSSTRIGGVEPATGSGAGGVGITPGGTIDTAIGMAASAADIFAPGAGQAAQTGVKLASRAIQFGGQAAGIGVMGAMDALLPTGGSELANKSWLTKALGGLAGAAPAIPNVAGKATAPPNPNQSDPNAQGGPVKAGDTNIHVTNNRATEDGTGRDIAFHQQARNSGPGM</sequence>
<evidence type="ECO:0000256" key="1">
    <source>
        <dbReference type="SAM" id="MobiDB-lite"/>
    </source>
</evidence>